<evidence type="ECO:0000256" key="10">
    <source>
        <dbReference type="ARBA" id="ARBA00023242"/>
    </source>
</evidence>
<sequence>MGAGSKCNSCGSSELEVDPSRGDTVCTNCGTVLEDSVIVSEVQFEENSHGISSAIGQFVSSDSSGGCRGFGNNFHSGGVRESRDITLENAKRGITTLSQNLRLNQHCIDTAFNFYKMALSRHLTRGRKHTHIVAACVYITCRIEGTPHLLIDFSDVLQICAFELGRTYLKLSQALCINVPALDPCMYVLRFANKLEFGEKTHEVTMTALRLVQRMKRDSMHYGRRPSGICGAALLMAARLHEFNRTVGDIVKVVQVHETTLRKRLVEFGETPSSSLTLTEFMTVDLEEEQDPPSYKAARAKDRERLKGFEDKERLKQFARLQSEIEKHIIEKKKRKLSLEETTNDEEGDLNNFISQSTLDILENIEEDEDIGTDACDTVGLGPSIESMGLVENHESPLDFNYECIGGELDTEGLDDSELDAYIMTEGESEGKGAIWTKNNADYLKAKQEKEEKLRKEQEDGKAPDKKKRRIMNKKKASLIPANSAGEAIEKMLQEKKISTKINYDVLKSLKINLKPDGLSGSLEGMKAEVISKEELLSSVREQLPQEEDPTQKSIEIPSSPKIVEKSKTPDVASPQRSPTEKRVQEMNNDKPPVDNQTINHDDVDLDDDEFEAEEAGGGVMSVAQMLSQYNGEEDCDGNYYDYDDDDY</sequence>
<dbReference type="InterPro" id="IPR036915">
    <property type="entry name" value="Cyclin-like_sf"/>
</dbReference>
<keyword evidence="8" id="KW-0010">Activator</keyword>
<dbReference type="Gene3D" id="1.20.5.650">
    <property type="entry name" value="Single helix bin"/>
    <property type="match status" value="1"/>
</dbReference>
<dbReference type="SMART" id="SM00385">
    <property type="entry name" value="CYCLIN"/>
    <property type="match status" value="2"/>
</dbReference>
<keyword evidence="3" id="KW-0479">Metal-binding</keyword>
<dbReference type="SUPFAM" id="SSF57783">
    <property type="entry name" value="Zinc beta-ribbon"/>
    <property type="match status" value="1"/>
</dbReference>
<dbReference type="RefSeq" id="XP_014248604.1">
    <property type="nucleotide sequence ID" value="XM_014393118.2"/>
</dbReference>
<evidence type="ECO:0000256" key="6">
    <source>
        <dbReference type="ARBA" id="ARBA00022833"/>
    </source>
</evidence>
<dbReference type="PANTHER" id="PTHR11618">
    <property type="entry name" value="TRANSCRIPTION INITIATION FACTOR IIB-RELATED"/>
    <property type="match status" value="1"/>
</dbReference>
<dbReference type="SUPFAM" id="SSF47954">
    <property type="entry name" value="Cyclin-like"/>
    <property type="match status" value="2"/>
</dbReference>
<dbReference type="InterPro" id="IPR011665">
    <property type="entry name" value="BRF1_TBP-bd_dom"/>
</dbReference>
<evidence type="ECO:0000256" key="13">
    <source>
        <dbReference type="SAM" id="MobiDB-lite"/>
    </source>
</evidence>
<dbReference type="InterPro" id="IPR013763">
    <property type="entry name" value="Cyclin-like_dom"/>
</dbReference>
<dbReference type="FunFam" id="1.10.472.10:FF:000002">
    <property type="entry name" value="Transcription factor IIIB 90 kDa subunit"/>
    <property type="match status" value="1"/>
</dbReference>
<dbReference type="InterPro" id="IPR000812">
    <property type="entry name" value="TFIIB"/>
</dbReference>
<dbReference type="InterPro" id="IPR013137">
    <property type="entry name" value="Znf_TFIIB"/>
</dbReference>
<dbReference type="Proteomes" id="UP000494040">
    <property type="component" value="Unassembled WGS sequence"/>
</dbReference>
<dbReference type="OrthoDB" id="511529at2759"/>
<feature type="compositionally biased region" description="Basic and acidic residues" evidence="13">
    <location>
        <begin position="449"/>
        <end position="464"/>
    </location>
</feature>
<dbReference type="PANTHER" id="PTHR11618:SF4">
    <property type="entry name" value="TRANSCRIPTION FACTOR IIIB 90 KDA SUBUNIT"/>
    <property type="match status" value="1"/>
</dbReference>
<dbReference type="CTD" id="42087"/>
<dbReference type="GO" id="GO:0005634">
    <property type="term" value="C:nucleus"/>
    <property type="evidence" value="ECO:0007669"/>
    <property type="project" value="UniProtKB-SubCell"/>
</dbReference>
<dbReference type="GO" id="GO:0070897">
    <property type="term" value="P:transcription preinitiation complex assembly"/>
    <property type="evidence" value="ECO:0007669"/>
    <property type="project" value="InterPro"/>
</dbReference>
<dbReference type="GO" id="GO:0000126">
    <property type="term" value="C:transcription factor TFIIIB complex"/>
    <property type="evidence" value="ECO:0007669"/>
    <property type="project" value="TreeGrafter"/>
</dbReference>
<keyword evidence="10" id="KW-0539">Nucleus</keyword>
<dbReference type="EnsemblMetazoa" id="XM_014393118.2">
    <property type="protein sequence ID" value="XP_014248604.1"/>
    <property type="gene ID" value="LOC106666158"/>
</dbReference>
<name>A0A8I6RNK3_CIMLE</name>
<comment type="subcellular location">
    <subcellularLocation>
        <location evidence="1">Nucleus</location>
    </subcellularLocation>
</comment>
<dbReference type="FunFam" id="1.10.472.10:FF:000007">
    <property type="entry name" value="Transcription factor IIIB 90 kDa subunit"/>
    <property type="match status" value="1"/>
</dbReference>
<dbReference type="OMA" id="EPPCKVM"/>
<dbReference type="AlphaFoldDB" id="A0A8I6RNK3"/>
<accession>A0A8I6RNK3</accession>
<dbReference type="KEGG" id="clec:106666158"/>
<dbReference type="GO" id="GO:0001006">
    <property type="term" value="F:RNA polymerase III type 3 promoter sequence-specific DNA binding"/>
    <property type="evidence" value="ECO:0007669"/>
    <property type="project" value="TreeGrafter"/>
</dbReference>
<dbReference type="Pfam" id="PF00382">
    <property type="entry name" value="TFIIB"/>
    <property type="match status" value="2"/>
</dbReference>
<protein>
    <recommendedName>
        <fullName evidence="11">B-related factor 1</fullName>
    </recommendedName>
</protein>
<dbReference type="GO" id="GO:0097550">
    <property type="term" value="C:transcription preinitiation complex"/>
    <property type="evidence" value="ECO:0007669"/>
    <property type="project" value="TreeGrafter"/>
</dbReference>
<keyword evidence="6" id="KW-0862">Zinc</keyword>
<keyword evidence="4" id="KW-0677">Repeat</keyword>
<dbReference type="Gene3D" id="2.20.25.10">
    <property type="match status" value="1"/>
</dbReference>
<keyword evidence="5 12" id="KW-0863">Zinc-finger</keyword>
<comment type="similarity">
    <text evidence="2">Belongs to the TFIIB family.</text>
</comment>
<feature type="region of interest" description="Disordered" evidence="13">
    <location>
        <begin position="1"/>
        <end position="21"/>
    </location>
</feature>
<evidence type="ECO:0000256" key="8">
    <source>
        <dbReference type="ARBA" id="ARBA00023159"/>
    </source>
</evidence>
<dbReference type="Pfam" id="PF07741">
    <property type="entry name" value="BRF1"/>
    <property type="match status" value="1"/>
</dbReference>
<proteinExistence type="inferred from homology"/>
<reference evidence="15" key="1">
    <citation type="submission" date="2022-01" db="UniProtKB">
        <authorList>
            <consortium name="EnsemblMetazoa"/>
        </authorList>
    </citation>
    <scope>IDENTIFICATION</scope>
</reference>
<dbReference type="Gene3D" id="1.10.472.10">
    <property type="entry name" value="Cyclin-like"/>
    <property type="match status" value="2"/>
</dbReference>
<dbReference type="CDD" id="cd20554">
    <property type="entry name" value="CYCLIN_TFIIIB90_rpt2"/>
    <property type="match status" value="1"/>
</dbReference>
<evidence type="ECO:0000259" key="14">
    <source>
        <dbReference type="PROSITE" id="PS51134"/>
    </source>
</evidence>
<dbReference type="GeneID" id="106666158"/>
<dbReference type="InterPro" id="IPR013150">
    <property type="entry name" value="TFIIB_cyclin"/>
</dbReference>
<organism evidence="15 16">
    <name type="scientific">Cimex lectularius</name>
    <name type="common">Bed bug</name>
    <name type="synonym">Acanthia lectularia</name>
    <dbReference type="NCBI Taxonomy" id="79782"/>
    <lineage>
        <taxon>Eukaryota</taxon>
        <taxon>Metazoa</taxon>
        <taxon>Ecdysozoa</taxon>
        <taxon>Arthropoda</taxon>
        <taxon>Hexapoda</taxon>
        <taxon>Insecta</taxon>
        <taxon>Pterygota</taxon>
        <taxon>Neoptera</taxon>
        <taxon>Paraneoptera</taxon>
        <taxon>Hemiptera</taxon>
        <taxon>Heteroptera</taxon>
        <taxon>Panheteroptera</taxon>
        <taxon>Cimicomorpha</taxon>
        <taxon>Cimicidae</taxon>
        <taxon>Cimex</taxon>
    </lineage>
</organism>
<dbReference type="GO" id="GO:0017025">
    <property type="term" value="F:TBP-class protein binding"/>
    <property type="evidence" value="ECO:0007669"/>
    <property type="project" value="InterPro"/>
</dbReference>
<dbReference type="GO" id="GO:0008270">
    <property type="term" value="F:zinc ion binding"/>
    <property type="evidence" value="ECO:0007669"/>
    <property type="project" value="UniProtKB-KW"/>
</dbReference>
<evidence type="ECO:0000256" key="2">
    <source>
        <dbReference type="ARBA" id="ARBA00010857"/>
    </source>
</evidence>
<evidence type="ECO:0000256" key="1">
    <source>
        <dbReference type="ARBA" id="ARBA00004123"/>
    </source>
</evidence>
<dbReference type="PRINTS" id="PR00685">
    <property type="entry name" value="TIFACTORIIB"/>
</dbReference>
<feature type="compositionally biased region" description="Basic and acidic residues" evidence="13">
    <location>
        <begin position="579"/>
        <end position="593"/>
    </location>
</feature>
<dbReference type="Pfam" id="PF08271">
    <property type="entry name" value="Zn_Ribbon_TF"/>
    <property type="match status" value="1"/>
</dbReference>
<dbReference type="FunFam" id="2.20.25.10:FF:000012">
    <property type="entry name" value="Putative transcription factor IIIB 90 kDa subunit"/>
    <property type="match status" value="1"/>
</dbReference>
<dbReference type="CDD" id="cd20553">
    <property type="entry name" value="CYCLIN_TFIIIB90_rpt1"/>
    <property type="match status" value="1"/>
</dbReference>
<feature type="region of interest" description="Disordered" evidence="13">
    <location>
        <begin position="449"/>
        <end position="475"/>
    </location>
</feature>
<keyword evidence="7" id="KW-0805">Transcription regulation</keyword>
<evidence type="ECO:0000313" key="16">
    <source>
        <dbReference type="Proteomes" id="UP000494040"/>
    </source>
</evidence>
<evidence type="ECO:0000256" key="3">
    <source>
        <dbReference type="ARBA" id="ARBA00022723"/>
    </source>
</evidence>
<dbReference type="GO" id="GO:0000995">
    <property type="term" value="F:RNA polymerase III general transcription initiation factor activity"/>
    <property type="evidence" value="ECO:0007669"/>
    <property type="project" value="TreeGrafter"/>
</dbReference>
<feature type="compositionally biased region" description="Basic residues" evidence="13">
    <location>
        <begin position="465"/>
        <end position="475"/>
    </location>
</feature>
<keyword evidence="9" id="KW-0804">Transcription</keyword>
<evidence type="ECO:0000256" key="12">
    <source>
        <dbReference type="PROSITE-ProRule" id="PRU00469"/>
    </source>
</evidence>
<evidence type="ECO:0000313" key="15">
    <source>
        <dbReference type="EnsemblMetazoa" id="XP_014248604.1"/>
    </source>
</evidence>
<evidence type="ECO:0000256" key="11">
    <source>
        <dbReference type="ARBA" id="ARBA00031009"/>
    </source>
</evidence>
<feature type="region of interest" description="Disordered" evidence="13">
    <location>
        <begin position="540"/>
        <end position="603"/>
    </location>
</feature>
<feature type="domain" description="TFIIB-type" evidence="14">
    <location>
        <begin position="3"/>
        <end position="34"/>
    </location>
</feature>
<dbReference type="PROSITE" id="PS51134">
    <property type="entry name" value="ZF_TFIIB"/>
    <property type="match status" value="1"/>
</dbReference>
<evidence type="ECO:0000256" key="4">
    <source>
        <dbReference type="ARBA" id="ARBA00022737"/>
    </source>
</evidence>
<evidence type="ECO:0000256" key="5">
    <source>
        <dbReference type="ARBA" id="ARBA00022771"/>
    </source>
</evidence>
<evidence type="ECO:0000256" key="9">
    <source>
        <dbReference type="ARBA" id="ARBA00023163"/>
    </source>
</evidence>
<feature type="compositionally biased region" description="Polar residues" evidence="13">
    <location>
        <begin position="1"/>
        <end position="12"/>
    </location>
</feature>
<keyword evidence="16" id="KW-1185">Reference proteome</keyword>
<evidence type="ECO:0000256" key="7">
    <source>
        <dbReference type="ARBA" id="ARBA00023015"/>
    </source>
</evidence>